<sequence>MEKVEEQIPSWRIVVLCAEASTEPRLCARSLQYMLCMASSVRRGVSPATPLRTGSISRDAVSDGLRNRFFADAQNDNERVLRMTTNGCSEWQRKGAQDGNERVLRMTEYRG</sequence>
<evidence type="ECO:0000313" key="2">
    <source>
        <dbReference type="Proteomes" id="UP000823661"/>
    </source>
</evidence>
<reference evidence="1" key="2">
    <citation type="journal article" date="2021" name="PeerJ">
        <title>Extensive microbial diversity within the chicken gut microbiome revealed by metagenomics and culture.</title>
        <authorList>
            <person name="Gilroy R."/>
            <person name="Ravi A."/>
            <person name="Getino M."/>
            <person name="Pursley I."/>
            <person name="Horton D.L."/>
            <person name="Alikhan N.F."/>
            <person name="Baker D."/>
            <person name="Gharbi K."/>
            <person name="Hall N."/>
            <person name="Watson M."/>
            <person name="Adriaenssens E.M."/>
            <person name="Foster-Nyarko E."/>
            <person name="Jarju S."/>
            <person name="Secka A."/>
            <person name="Antonio M."/>
            <person name="Oren A."/>
            <person name="Chaudhuri R.R."/>
            <person name="La Ragione R."/>
            <person name="Hildebrand F."/>
            <person name="Pallen M.J."/>
        </authorList>
    </citation>
    <scope>NUCLEOTIDE SEQUENCE</scope>
    <source>
        <strain evidence="1">B1-20833</strain>
    </source>
</reference>
<reference evidence="1" key="1">
    <citation type="submission" date="2020-10" db="EMBL/GenBank/DDBJ databases">
        <authorList>
            <person name="Gilroy R."/>
        </authorList>
    </citation>
    <scope>NUCLEOTIDE SEQUENCE</scope>
    <source>
        <strain evidence="1">B1-20833</strain>
    </source>
</reference>
<comment type="caution">
    <text evidence="1">The sequence shown here is derived from an EMBL/GenBank/DDBJ whole genome shotgun (WGS) entry which is preliminary data.</text>
</comment>
<dbReference type="EMBL" id="JADIMI010000056">
    <property type="protein sequence ID" value="MBO8452371.1"/>
    <property type="molecule type" value="Genomic_DNA"/>
</dbReference>
<dbReference type="Proteomes" id="UP000823661">
    <property type="component" value="Unassembled WGS sequence"/>
</dbReference>
<dbReference type="AlphaFoldDB" id="A0A9D9HHV7"/>
<proteinExistence type="predicted"/>
<organism evidence="1 2">
    <name type="scientific">Candidatus Cryptobacteroides intestinavium</name>
    <dbReference type="NCBI Taxonomy" id="2840766"/>
    <lineage>
        <taxon>Bacteria</taxon>
        <taxon>Pseudomonadati</taxon>
        <taxon>Bacteroidota</taxon>
        <taxon>Bacteroidia</taxon>
        <taxon>Bacteroidales</taxon>
        <taxon>Candidatus Cryptobacteroides</taxon>
    </lineage>
</organism>
<gene>
    <name evidence="1" type="ORF">IAC06_05755</name>
</gene>
<accession>A0A9D9HHV7</accession>
<evidence type="ECO:0000313" key="1">
    <source>
        <dbReference type="EMBL" id="MBO8452371.1"/>
    </source>
</evidence>
<protein>
    <submittedName>
        <fullName evidence="1">Uncharacterized protein</fullName>
    </submittedName>
</protein>
<name>A0A9D9HHV7_9BACT</name>